<protein>
    <submittedName>
        <fullName evidence="2">Uncharacterized protein</fullName>
    </submittedName>
</protein>
<accession>A0A914WB82</accession>
<keyword evidence="1" id="KW-1185">Reference proteome</keyword>
<sequence>MSHEGVEATSVAGLRTAPPPVGCAEWTASTRTIACLRLEIALIAADDRWGWRRLCREENGRSGSLTSKQRASHEAVKREKGNNLVCLAALLVFAAVGQDIRIPRTDDKRAETAI</sequence>
<evidence type="ECO:0000313" key="2">
    <source>
        <dbReference type="WBParaSite" id="PSAMB.scaffold3449size18225.g21503.t1"/>
    </source>
</evidence>
<name>A0A914WB82_9BILA</name>
<evidence type="ECO:0000313" key="1">
    <source>
        <dbReference type="Proteomes" id="UP000887566"/>
    </source>
</evidence>
<dbReference type="AlphaFoldDB" id="A0A914WB82"/>
<proteinExistence type="predicted"/>
<dbReference type="Proteomes" id="UP000887566">
    <property type="component" value="Unplaced"/>
</dbReference>
<dbReference type="WBParaSite" id="PSAMB.scaffold3449size18225.g21503.t1">
    <property type="protein sequence ID" value="PSAMB.scaffold3449size18225.g21503.t1"/>
    <property type="gene ID" value="PSAMB.scaffold3449size18225.g21503"/>
</dbReference>
<organism evidence="1 2">
    <name type="scientific">Plectus sambesii</name>
    <dbReference type="NCBI Taxonomy" id="2011161"/>
    <lineage>
        <taxon>Eukaryota</taxon>
        <taxon>Metazoa</taxon>
        <taxon>Ecdysozoa</taxon>
        <taxon>Nematoda</taxon>
        <taxon>Chromadorea</taxon>
        <taxon>Plectida</taxon>
        <taxon>Plectina</taxon>
        <taxon>Plectoidea</taxon>
        <taxon>Plectidae</taxon>
        <taxon>Plectus</taxon>
    </lineage>
</organism>
<reference evidence="2" key="1">
    <citation type="submission" date="2022-11" db="UniProtKB">
        <authorList>
            <consortium name="WormBaseParasite"/>
        </authorList>
    </citation>
    <scope>IDENTIFICATION</scope>
</reference>